<organism evidence="11 12">
    <name type="scientific">Aquabacterium lacunae</name>
    <dbReference type="NCBI Taxonomy" id="2528630"/>
    <lineage>
        <taxon>Bacteria</taxon>
        <taxon>Pseudomonadati</taxon>
        <taxon>Pseudomonadota</taxon>
        <taxon>Betaproteobacteria</taxon>
        <taxon>Burkholderiales</taxon>
        <taxon>Aquabacterium</taxon>
    </lineage>
</organism>
<evidence type="ECO:0000256" key="4">
    <source>
        <dbReference type="ARBA" id="ARBA00022679"/>
    </source>
</evidence>
<dbReference type="GO" id="GO:0005886">
    <property type="term" value="C:plasma membrane"/>
    <property type="evidence" value="ECO:0007669"/>
    <property type="project" value="TreeGrafter"/>
</dbReference>
<evidence type="ECO:0000259" key="9">
    <source>
        <dbReference type="PROSITE" id="PS50112"/>
    </source>
</evidence>
<keyword evidence="12" id="KW-1185">Reference proteome</keyword>
<dbReference type="PROSITE" id="PS50109">
    <property type="entry name" value="HIS_KIN"/>
    <property type="match status" value="1"/>
</dbReference>
<dbReference type="Gene3D" id="1.10.287.130">
    <property type="match status" value="1"/>
</dbReference>
<dbReference type="EMBL" id="SIXI01000005">
    <property type="protein sequence ID" value="TBO29265.1"/>
    <property type="molecule type" value="Genomic_DNA"/>
</dbReference>
<reference evidence="11 12" key="1">
    <citation type="submission" date="2019-02" db="EMBL/GenBank/DDBJ databases">
        <title>Aquabacterium sp. strain KMB7.</title>
        <authorList>
            <person name="Chen W.-M."/>
        </authorList>
    </citation>
    <scope>NUCLEOTIDE SEQUENCE [LARGE SCALE GENOMIC DNA]</scope>
    <source>
        <strain evidence="11 12">KMB7</strain>
    </source>
</reference>
<feature type="domain" description="PAS" evidence="9">
    <location>
        <begin position="29"/>
        <end position="100"/>
    </location>
</feature>
<dbReference type="InterPro" id="IPR036097">
    <property type="entry name" value="HisK_dim/P_sf"/>
</dbReference>
<dbReference type="SMART" id="SM00388">
    <property type="entry name" value="HisKA"/>
    <property type="match status" value="1"/>
</dbReference>
<dbReference type="NCBIfam" id="TIGR00229">
    <property type="entry name" value="sensory_box"/>
    <property type="match status" value="1"/>
</dbReference>
<evidence type="ECO:0000256" key="6">
    <source>
        <dbReference type="PROSITE-ProRule" id="PRU00169"/>
    </source>
</evidence>
<dbReference type="SMART" id="SM00448">
    <property type="entry name" value="REC"/>
    <property type="match status" value="1"/>
</dbReference>
<dbReference type="InterPro" id="IPR004358">
    <property type="entry name" value="Sig_transdc_His_kin-like_C"/>
</dbReference>
<evidence type="ECO:0000256" key="2">
    <source>
        <dbReference type="ARBA" id="ARBA00012438"/>
    </source>
</evidence>
<dbReference type="PANTHER" id="PTHR43047">
    <property type="entry name" value="TWO-COMPONENT HISTIDINE PROTEIN KINASE"/>
    <property type="match status" value="1"/>
</dbReference>
<dbReference type="Gene3D" id="3.30.565.10">
    <property type="entry name" value="Histidine kinase-like ATPase, C-terminal domain"/>
    <property type="match status" value="1"/>
</dbReference>
<dbReference type="InterPro" id="IPR001789">
    <property type="entry name" value="Sig_transdc_resp-reg_receiver"/>
</dbReference>
<protein>
    <recommendedName>
        <fullName evidence="2">histidine kinase</fullName>
        <ecNumber evidence="2">2.7.13.3</ecNumber>
    </recommendedName>
</protein>
<dbReference type="EC" id="2.7.13.3" evidence="2"/>
<evidence type="ECO:0000259" key="8">
    <source>
        <dbReference type="PROSITE" id="PS50110"/>
    </source>
</evidence>
<proteinExistence type="predicted"/>
<feature type="modified residue" description="4-aspartylphosphate" evidence="6">
    <location>
        <position position="470"/>
    </location>
</feature>
<name>A0A4Q9GW60_9BURK</name>
<evidence type="ECO:0000313" key="12">
    <source>
        <dbReference type="Proteomes" id="UP000292120"/>
    </source>
</evidence>
<dbReference type="Proteomes" id="UP000292120">
    <property type="component" value="Unassembled WGS sequence"/>
</dbReference>
<dbReference type="CDD" id="cd00082">
    <property type="entry name" value="HisKA"/>
    <property type="match status" value="1"/>
</dbReference>
<dbReference type="Gene3D" id="3.30.450.20">
    <property type="entry name" value="PAS domain"/>
    <property type="match status" value="1"/>
</dbReference>
<dbReference type="Pfam" id="PF08448">
    <property type="entry name" value="PAS_4"/>
    <property type="match status" value="1"/>
</dbReference>
<feature type="domain" description="Histidine kinase" evidence="7">
    <location>
        <begin position="173"/>
        <end position="397"/>
    </location>
</feature>
<dbReference type="Gene3D" id="3.40.50.2300">
    <property type="match status" value="1"/>
</dbReference>
<evidence type="ECO:0000256" key="1">
    <source>
        <dbReference type="ARBA" id="ARBA00000085"/>
    </source>
</evidence>
<dbReference type="InterPro" id="IPR000014">
    <property type="entry name" value="PAS"/>
</dbReference>
<dbReference type="GO" id="GO:0009927">
    <property type="term" value="F:histidine phosphotransfer kinase activity"/>
    <property type="evidence" value="ECO:0007669"/>
    <property type="project" value="TreeGrafter"/>
</dbReference>
<dbReference type="CDD" id="cd17546">
    <property type="entry name" value="REC_hyHK_CKI1_RcsC-like"/>
    <property type="match status" value="1"/>
</dbReference>
<keyword evidence="5 11" id="KW-0418">Kinase</keyword>
<dbReference type="InterPro" id="IPR005467">
    <property type="entry name" value="His_kinase_dom"/>
</dbReference>
<keyword evidence="4" id="KW-0808">Transferase</keyword>
<dbReference type="InterPro" id="IPR035965">
    <property type="entry name" value="PAS-like_dom_sf"/>
</dbReference>
<dbReference type="SUPFAM" id="SSF55785">
    <property type="entry name" value="PYP-like sensor domain (PAS domain)"/>
    <property type="match status" value="1"/>
</dbReference>
<dbReference type="OrthoDB" id="5519028at2"/>
<dbReference type="SUPFAM" id="SSF52172">
    <property type="entry name" value="CheY-like"/>
    <property type="match status" value="1"/>
</dbReference>
<dbReference type="SMART" id="SM00387">
    <property type="entry name" value="HATPase_c"/>
    <property type="match status" value="1"/>
</dbReference>
<dbReference type="AlphaFoldDB" id="A0A4Q9GW60"/>
<dbReference type="InterPro" id="IPR036890">
    <property type="entry name" value="HATPase_C_sf"/>
</dbReference>
<dbReference type="SUPFAM" id="SSF55874">
    <property type="entry name" value="ATPase domain of HSP90 chaperone/DNA topoisomerase II/histidine kinase"/>
    <property type="match status" value="1"/>
</dbReference>
<evidence type="ECO:0000256" key="5">
    <source>
        <dbReference type="ARBA" id="ARBA00022777"/>
    </source>
</evidence>
<keyword evidence="3 6" id="KW-0597">Phosphoprotein</keyword>
<dbReference type="PANTHER" id="PTHR43047:SF72">
    <property type="entry name" value="OSMOSENSING HISTIDINE PROTEIN KINASE SLN1"/>
    <property type="match status" value="1"/>
</dbReference>
<dbReference type="InterPro" id="IPR013656">
    <property type="entry name" value="PAS_4"/>
</dbReference>
<feature type="domain" description="Response regulatory" evidence="8">
    <location>
        <begin position="420"/>
        <end position="537"/>
    </location>
</feature>
<dbReference type="PROSITE" id="PS50113">
    <property type="entry name" value="PAC"/>
    <property type="match status" value="1"/>
</dbReference>
<dbReference type="CDD" id="cd00130">
    <property type="entry name" value="PAS"/>
    <property type="match status" value="1"/>
</dbReference>
<evidence type="ECO:0000259" key="7">
    <source>
        <dbReference type="PROSITE" id="PS50109"/>
    </source>
</evidence>
<dbReference type="GO" id="GO:0000155">
    <property type="term" value="F:phosphorelay sensor kinase activity"/>
    <property type="evidence" value="ECO:0007669"/>
    <property type="project" value="InterPro"/>
</dbReference>
<dbReference type="SMART" id="SM00091">
    <property type="entry name" value="PAS"/>
    <property type="match status" value="1"/>
</dbReference>
<dbReference type="Pfam" id="PF00512">
    <property type="entry name" value="HisKA"/>
    <property type="match status" value="1"/>
</dbReference>
<dbReference type="InterPro" id="IPR003661">
    <property type="entry name" value="HisK_dim/P_dom"/>
</dbReference>
<dbReference type="PROSITE" id="PS50110">
    <property type="entry name" value="RESPONSE_REGULATORY"/>
    <property type="match status" value="1"/>
</dbReference>
<dbReference type="Pfam" id="PF00072">
    <property type="entry name" value="Response_reg"/>
    <property type="match status" value="1"/>
</dbReference>
<dbReference type="InterPro" id="IPR000700">
    <property type="entry name" value="PAS-assoc_C"/>
</dbReference>
<sequence>MGLTPHPTQEPVMLDTPRQAMALPDAQASARELAVLADRIADAVIVCDAQRNILWANPAFTRLTGYTLEDAHGRQLDELISGPQTDAEAITRLCQTLARGEGVEQQPMCAHHRNGEALWVARTAHPLVAESGRIDRYIEVLTDLRSQRWAETEHNRRLEAEVALARRSTFLGQLSHGMRGPLNTIVGFSQLLEMEVDASVDARRHLANIQQAARQLLHLLDKAVTLANAEDRVLAMHAQRVNLHTVVKEACHQHEGLARQARITQVIEGECGPAWADPIHVKTILQALVRFAIGHCPREGTVWISLKQHPEQPRVLVQVSHPGDGLPPVDNGRLFQPFSPVPALQRHQGQSTLVDDADQGMGLAIAHRLAELMSGSLTVTSALGKECTFTLNLPLADKLQAKDEPSASLPMQRPRLPALRIIHVEDNALNRNLVESLFHAHPEVQLSSFPTSRQGLQAIQTELPDVALIDINLPDGSGLEMCRTLRAHASTKRMPLIALSADALPDHIAQALQTGFNHYLVKPIQIQRLLAILSTVKPRGPDGH</sequence>
<dbReference type="PRINTS" id="PR00344">
    <property type="entry name" value="BCTRLSENSOR"/>
</dbReference>
<dbReference type="InterPro" id="IPR003594">
    <property type="entry name" value="HATPase_dom"/>
</dbReference>
<dbReference type="PROSITE" id="PS50112">
    <property type="entry name" value="PAS"/>
    <property type="match status" value="1"/>
</dbReference>
<evidence type="ECO:0000313" key="11">
    <source>
        <dbReference type="EMBL" id="TBO29265.1"/>
    </source>
</evidence>
<comment type="catalytic activity">
    <reaction evidence="1">
        <text>ATP + protein L-histidine = ADP + protein N-phospho-L-histidine.</text>
        <dbReference type="EC" id="2.7.13.3"/>
    </reaction>
</comment>
<evidence type="ECO:0000259" key="10">
    <source>
        <dbReference type="PROSITE" id="PS50113"/>
    </source>
</evidence>
<comment type="caution">
    <text evidence="11">The sequence shown here is derived from an EMBL/GenBank/DDBJ whole genome shotgun (WGS) entry which is preliminary data.</text>
</comment>
<dbReference type="SUPFAM" id="SSF47384">
    <property type="entry name" value="Homodimeric domain of signal transducing histidine kinase"/>
    <property type="match status" value="1"/>
</dbReference>
<dbReference type="InterPro" id="IPR011006">
    <property type="entry name" value="CheY-like_superfamily"/>
</dbReference>
<dbReference type="Pfam" id="PF02518">
    <property type="entry name" value="HATPase_c"/>
    <property type="match status" value="1"/>
</dbReference>
<accession>A0A4Q9GW60</accession>
<feature type="domain" description="PAC" evidence="10">
    <location>
        <begin position="101"/>
        <end position="156"/>
    </location>
</feature>
<gene>
    <name evidence="11" type="ORF">EYS42_12700</name>
</gene>
<evidence type="ECO:0000256" key="3">
    <source>
        <dbReference type="ARBA" id="ARBA00022553"/>
    </source>
</evidence>